<feature type="non-terminal residue" evidence="2">
    <location>
        <position position="76"/>
    </location>
</feature>
<dbReference type="Gene3D" id="3.40.50.720">
    <property type="entry name" value="NAD(P)-binding Rossmann-like Domain"/>
    <property type="match status" value="1"/>
</dbReference>
<proteinExistence type="predicted"/>
<gene>
    <name evidence="2" type="ORF">METZ01_LOCUS315220</name>
</gene>
<dbReference type="Pfam" id="PF01370">
    <property type="entry name" value="Epimerase"/>
    <property type="match status" value="1"/>
</dbReference>
<dbReference type="AlphaFoldDB" id="A0A382NMS6"/>
<dbReference type="InterPro" id="IPR001509">
    <property type="entry name" value="Epimerase_deHydtase"/>
</dbReference>
<accession>A0A382NMS6</accession>
<dbReference type="InterPro" id="IPR036291">
    <property type="entry name" value="NAD(P)-bd_dom_sf"/>
</dbReference>
<reference evidence="2" key="1">
    <citation type="submission" date="2018-05" db="EMBL/GenBank/DDBJ databases">
        <authorList>
            <person name="Lanie J.A."/>
            <person name="Ng W.-L."/>
            <person name="Kazmierczak K.M."/>
            <person name="Andrzejewski T.M."/>
            <person name="Davidsen T.M."/>
            <person name="Wayne K.J."/>
            <person name="Tettelin H."/>
            <person name="Glass J.I."/>
            <person name="Rusch D."/>
            <person name="Podicherti R."/>
            <person name="Tsui H.-C.T."/>
            <person name="Winkler M.E."/>
        </authorList>
    </citation>
    <scope>NUCLEOTIDE SEQUENCE</scope>
</reference>
<feature type="domain" description="NAD-dependent epimerase/dehydratase" evidence="1">
    <location>
        <begin position="6"/>
        <end position="73"/>
    </location>
</feature>
<protein>
    <recommendedName>
        <fullName evidence="1">NAD-dependent epimerase/dehydratase domain-containing protein</fullName>
    </recommendedName>
</protein>
<organism evidence="2">
    <name type="scientific">marine metagenome</name>
    <dbReference type="NCBI Taxonomy" id="408172"/>
    <lineage>
        <taxon>unclassified sequences</taxon>
        <taxon>metagenomes</taxon>
        <taxon>ecological metagenomes</taxon>
    </lineage>
</organism>
<dbReference type="SUPFAM" id="SSF51735">
    <property type="entry name" value="NAD(P)-binding Rossmann-fold domains"/>
    <property type="match status" value="1"/>
</dbReference>
<sequence>MNKIKALVTGGSGYFGSLLIKKLYSKGYIVGNLDINVPDYNLDNVAYHNCDIRDKDLLKKYIINYDIVFHNVAQVP</sequence>
<evidence type="ECO:0000259" key="1">
    <source>
        <dbReference type="Pfam" id="PF01370"/>
    </source>
</evidence>
<name>A0A382NMS6_9ZZZZ</name>
<evidence type="ECO:0000313" key="2">
    <source>
        <dbReference type="EMBL" id="SVC62366.1"/>
    </source>
</evidence>
<dbReference type="EMBL" id="UINC01101507">
    <property type="protein sequence ID" value="SVC62366.1"/>
    <property type="molecule type" value="Genomic_DNA"/>
</dbReference>